<dbReference type="Proteomes" id="UP001230951">
    <property type="component" value="Unassembled WGS sequence"/>
</dbReference>
<dbReference type="InterPro" id="IPR036913">
    <property type="entry name" value="YegP-like_sf"/>
</dbReference>
<reference evidence="2 4" key="1">
    <citation type="submission" date="2023-07" db="EMBL/GenBank/DDBJ databases">
        <title>Sorghum-associated microbial communities from plants grown in Nebraska, USA.</title>
        <authorList>
            <person name="Schachtman D."/>
        </authorList>
    </citation>
    <scope>NUCLEOTIDE SEQUENCE</scope>
    <source>
        <strain evidence="2">DS1006</strain>
        <strain evidence="3 4">DS1016</strain>
    </source>
</reference>
<dbReference type="EMBL" id="JAUSRG010000001">
    <property type="protein sequence ID" value="MDP9903788.1"/>
    <property type="molecule type" value="Genomic_DNA"/>
</dbReference>
<evidence type="ECO:0000313" key="5">
    <source>
        <dbReference type="Proteomes" id="UP001242995"/>
    </source>
</evidence>
<comment type="caution">
    <text evidence="2">The sequence shown here is derived from an EMBL/GenBank/DDBJ whole genome shotgun (WGS) entry which is preliminary data.</text>
</comment>
<dbReference type="RefSeq" id="WP_084784587.1">
    <property type="nucleotide sequence ID" value="NZ_JAUSRG010000001.1"/>
</dbReference>
<dbReference type="InterPro" id="IPR010879">
    <property type="entry name" value="DUF1508"/>
</dbReference>
<dbReference type="Proteomes" id="UP001242995">
    <property type="component" value="Unassembled WGS sequence"/>
</dbReference>
<evidence type="ECO:0000313" key="4">
    <source>
        <dbReference type="Proteomes" id="UP001230951"/>
    </source>
</evidence>
<dbReference type="Gene3D" id="2.30.29.80">
    <property type="match status" value="1"/>
</dbReference>
<evidence type="ECO:0000313" key="2">
    <source>
        <dbReference type="EMBL" id="MDP9903788.1"/>
    </source>
</evidence>
<dbReference type="Pfam" id="PF07411">
    <property type="entry name" value="DUF1508"/>
    <property type="match status" value="1"/>
</dbReference>
<keyword evidence="4" id="KW-1185">Reference proteome</keyword>
<organism evidence="2 5">
    <name type="scientific">Arthrobacter bambusae</name>
    <dbReference type="NCBI Taxonomy" id="1338426"/>
    <lineage>
        <taxon>Bacteria</taxon>
        <taxon>Bacillati</taxon>
        <taxon>Actinomycetota</taxon>
        <taxon>Actinomycetes</taxon>
        <taxon>Micrococcales</taxon>
        <taxon>Micrococcaceae</taxon>
        <taxon>Arthrobacter</taxon>
    </lineage>
</organism>
<proteinExistence type="predicted"/>
<evidence type="ECO:0000259" key="1">
    <source>
        <dbReference type="Pfam" id="PF07411"/>
    </source>
</evidence>
<accession>A0AAW8D7B1</accession>
<protein>
    <submittedName>
        <fullName evidence="2">Uncharacterized protein YegP (UPF0339 family)</fullName>
    </submittedName>
</protein>
<dbReference type="AlphaFoldDB" id="A0AAW8D7B1"/>
<sequence length="66" mass="7188">MAGRFEILKDGEDGYRFRLTAADGTLVAESPRFKHLKAVVDGINAVRENAATGIVVDRSKTVRRAA</sequence>
<dbReference type="SUPFAM" id="SSF160113">
    <property type="entry name" value="YegP-like"/>
    <property type="match status" value="1"/>
</dbReference>
<dbReference type="EMBL" id="JAUSTF010000002">
    <property type="protein sequence ID" value="MDQ0179559.1"/>
    <property type="molecule type" value="Genomic_DNA"/>
</dbReference>
<evidence type="ECO:0000313" key="3">
    <source>
        <dbReference type="EMBL" id="MDQ0179559.1"/>
    </source>
</evidence>
<gene>
    <name evidence="2" type="ORF">J2S90_000728</name>
    <name evidence="3" type="ORF">J2S93_000975</name>
</gene>
<name>A0AAW8D7B1_9MICC</name>
<feature type="domain" description="DUF1508" evidence="1">
    <location>
        <begin position="13"/>
        <end position="57"/>
    </location>
</feature>